<gene>
    <name evidence="2" type="ORF">NEMBOFW57_009389</name>
</gene>
<dbReference type="EMBL" id="JAHCVI010000005">
    <property type="protein sequence ID" value="KAG7284777.1"/>
    <property type="molecule type" value="Genomic_DNA"/>
</dbReference>
<evidence type="ECO:0000313" key="2">
    <source>
        <dbReference type="EMBL" id="KAG7284777.1"/>
    </source>
</evidence>
<protein>
    <submittedName>
        <fullName evidence="2">Uncharacterized protein</fullName>
    </submittedName>
</protein>
<dbReference type="Proteomes" id="UP001197093">
    <property type="component" value="Unassembled WGS sequence"/>
</dbReference>
<name>A0AAD4HUR6_9PEZI</name>
<evidence type="ECO:0000256" key="1">
    <source>
        <dbReference type="SAM" id="SignalP"/>
    </source>
</evidence>
<dbReference type="AlphaFoldDB" id="A0AAD4HUR6"/>
<proteinExistence type="predicted"/>
<feature type="signal peptide" evidence="1">
    <location>
        <begin position="1"/>
        <end position="17"/>
    </location>
</feature>
<sequence>MKVITAILLTIATLASAAPNAHVDANPATLADRQTCVYSCGCQDDQERDGPDPDTAPCCASVGGTLGNEGTAYARCCGSSGGYVCFQSGKNCPPVTVN</sequence>
<feature type="chain" id="PRO_5042205044" evidence="1">
    <location>
        <begin position="18"/>
        <end position="98"/>
    </location>
</feature>
<comment type="caution">
    <text evidence="2">The sequence shown here is derived from an EMBL/GenBank/DDBJ whole genome shotgun (WGS) entry which is preliminary data.</text>
</comment>
<keyword evidence="1" id="KW-0732">Signal</keyword>
<reference evidence="2" key="1">
    <citation type="submission" date="2023-02" db="EMBL/GenBank/DDBJ databases">
        <authorList>
            <person name="Palmer J.M."/>
        </authorList>
    </citation>
    <scope>NUCLEOTIDE SEQUENCE</scope>
    <source>
        <strain evidence="2">FW57</strain>
    </source>
</reference>
<evidence type="ECO:0000313" key="3">
    <source>
        <dbReference type="Proteomes" id="UP001197093"/>
    </source>
</evidence>
<keyword evidence="3" id="KW-1185">Reference proteome</keyword>
<accession>A0AAD4HUR6</accession>
<organism evidence="2 3">
    <name type="scientific">Staphylotrichum longicolle</name>
    <dbReference type="NCBI Taxonomy" id="669026"/>
    <lineage>
        <taxon>Eukaryota</taxon>
        <taxon>Fungi</taxon>
        <taxon>Dikarya</taxon>
        <taxon>Ascomycota</taxon>
        <taxon>Pezizomycotina</taxon>
        <taxon>Sordariomycetes</taxon>
        <taxon>Sordariomycetidae</taxon>
        <taxon>Sordariales</taxon>
        <taxon>Chaetomiaceae</taxon>
        <taxon>Staphylotrichum</taxon>
    </lineage>
</organism>